<name>A0ABP7AB72_9ACTN</name>
<dbReference type="EMBL" id="BAAAZO010000010">
    <property type="protein sequence ID" value="GAA3628447.1"/>
    <property type="molecule type" value="Genomic_DNA"/>
</dbReference>
<dbReference type="PANTHER" id="PTHR34385:SF1">
    <property type="entry name" value="PEPTIDOGLYCAN L-ALANYL-D-GLUTAMATE ENDOPEPTIDASE CWLK"/>
    <property type="match status" value="1"/>
</dbReference>
<dbReference type="InterPro" id="IPR009045">
    <property type="entry name" value="Zn_M74/Hedgehog-like"/>
</dbReference>
<organism evidence="3 4">
    <name type="scientific">Kineosporia mesophila</name>
    <dbReference type="NCBI Taxonomy" id="566012"/>
    <lineage>
        <taxon>Bacteria</taxon>
        <taxon>Bacillati</taxon>
        <taxon>Actinomycetota</taxon>
        <taxon>Actinomycetes</taxon>
        <taxon>Kineosporiales</taxon>
        <taxon>Kineosporiaceae</taxon>
        <taxon>Kineosporia</taxon>
    </lineage>
</organism>
<evidence type="ECO:0000256" key="1">
    <source>
        <dbReference type="SAM" id="Phobius"/>
    </source>
</evidence>
<proteinExistence type="predicted"/>
<dbReference type="SUPFAM" id="SSF55166">
    <property type="entry name" value="Hedgehog/DD-peptidase"/>
    <property type="match status" value="1"/>
</dbReference>
<dbReference type="CDD" id="cd14846">
    <property type="entry name" value="Peptidase_M15_like"/>
    <property type="match status" value="1"/>
</dbReference>
<gene>
    <name evidence="3" type="ORF">GCM10022223_52270</name>
</gene>
<accession>A0ABP7AB72</accession>
<evidence type="ECO:0000313" key="3">
    <source>
        <dbReference type="EMBL" id="GAA3628447.1"/>
    </source>
</evidence>
<dbReference type="InterPro" id="IPR003709">
    <property type="entry name" value="VanY-like_core_dom"/>
</dbReference>
<reference evidence="4" key="1">
    <citation type="journal article" date="2019" name="Int. J. Syst. Evol. Microbiol.">
        <title>The Global Catalogue of Microorganisms (GCM) 10K type strain sequencing project: providing services to taxonomists for standard genome sequencing and annotation.</title>
        <authorList>
            <consortium name="The Broad Institute Genomics Platform"/>
            <consortium name="The Broad Institute Genome Sequencing Center for Infectious Disease"/>
            <person name="Wu L."/>
            <person name="Ma J."/>
        </authorList>
    </citation>
    <scope>NUCLEOTIDE SEQUENCE [LARGE SCALE GENOMIC DNA]</scope>
    <source>
        <strain evidence="4">JCM 16902</strain>
    </source>
</reference>
<keyword evidence="1" id="KW-1133">Transmembrane helix</keyword>
<dbReference type="Proteomes" id="UP001501074">
    <property type="component" value="Unassembled WGS sequence"/>
</dbReference>
<feature type="transmembrane region" description="Helical" evidence="1">
    <location>
        <begin position="12"/>
        <end position="29"/>
    </location>
</feature>
<dbReference type="PANTHER" id="PTHR34385">
    <property type="entry name" value="D-ALANYL-D-ALANINE CARBOXYPEPTIDASE"/>
    <property type="match status" value="1"/>
</dbReference>
<keyword evidence="1" id="KW-0472">Membrane</keyword>
<dbReference type="RefSeq" id="WP_231484532.1">
    <property type="nucleotide sequence ID" value="NZ_BAAAZO010000010.1"/>
</dbReference>
<evidence type="ECO:0000313" key="4">
    <source>
        <dbReference type="Proteomes" id="UP001501074"/>
    </source>
</evidence>
<dbReference type="InterPro" id="IPR052179">
    <property type="entry name" value="DD-CPase-like"/>
</dbReference>
<keyword evidence="1" id="KW-0812">Transmembrane</keyword>
<comment type="caution">
    <text evidence="3">The sequence shown here is derived from an EMBL/GenBank/DDBJ whole genome shotgun (WGS) entry which is preliminary data.</text>
</comment>
<protein>
    <recommendedName>
        <fullName evidence="2">D-alanyl-D-alanine carboxypeptidase-like core domain-containing protein</fullName>
    </recommendedName>
</protein>
<dbReference type="Gene3D" id="3.30.1380.10">
    <property type="match status" value="1"/>
</dbReference>
<keyword evidence="4" id="KW-1185">Reference proteome</keyword>
<evidence type="ECO:0000259" key="2">
    <source>
        <dbReference type="Pfam" id="PF02557"/>
    </source>
</evidence>
<dbReference type="Pfam" id="PF02557">
    <property type="entry name" value="VanY"/>
    <property type="match status" value="1"/>
</dbReference>
<feature type="domain" description="D-alanyl-D-alanine carboxypeptidase-like core" evidence="2">
    <location>
        <begin position="60"/>
        <end position="139"/>
    </location>
</feature>
<sequence>MTTRKRKLLGTILFLIVVSIVVLNLGFFFEKPRGDVSHDDGSVGDTPVGVWDDQEPTVARLDPALLTAVREASKDAEADGITFRVTSGWRSRAYQRKLLDEAVEKYGSPTEARRWVSTPEKSRHVVGKAIDIGPTDASYWLARYGARYGLCQVYVNEIWHYELLTVPGGTCPRMLTDGAS</sequence>